<evidence type="ECO:0000313" key="2">
    <source>
        <dbReference type="Proteomes" id="UP000824120"/>
    </source>
</evidence>
<proteinExistence type="predicted"/>
<dbReference type="Proteomes" id="UP000824120">
    <property type="component" value="Chromosome 5"/>
</dbReference>
<sequence>MESVGLEGQIGPLLSQTSQSKYFWLKFSWTSVMTLAIEPVGFEGQTDSFSSSNELRVGKTRFYQFSCAIIYEFLAI</sequence>
<gene>
    <name evidence="1" type="ORF">H5410_026496</name>
</gene>
<reference evidence="1 2" key="1">
    <citation type="submission" date="2020-09" db="EMBL/GenBank/DDBJ databases">
        <title>De no assembly of potato wild relative species, Solanum commersonii.</title>
        <authorList>
            <person name="Cho K."/>
        </authorList>
    </citation>
    <scope>NUCLEOTIDE SEQUENCE [LARGE SCALE GENOMIC DNA]</scope>
    <source>
        <strain evidence="1">LZ3.2</strain>
        <tissue evidence="1">Leaf</tissue>
    </source>
</reference>
<organism evidence="1 2">
    <name type="scientific">Solanum commersonii</name>
    <name type="common">Commerson's wild potato</name>
    <name type="synonym">Commerson's nightshade</name>
    <dbReference type="NCBI Taxonomy" id="4109"/>
    <lineage>
        <taxon>Eukaryota</taxon>
        <taxon>Viridiplantae</taxon>
        <taxon>Streptophyta</taxon>
        <taxon>Embryophyta</taxon>
        <taxon>Tracheophyta</taxon>
        <taxon>Spermatophyta</taxon>
        <taxon>Magnoliopsida</taxon>
        <taxon>eudicotyledons</taxon>
        <taxon>Gunneridae</taxon>
        <taxon>Pentapetalae</taxon>
        <taxon>asterids</taxon>
        <taxon>lamiids</taxon>
        <taxon>Solanales</taxon>
        <taxon>Solanaceae</taxon>
        <taxon>Solanoideae</taxon>
        <taxon>Solaneae</taxon>
        <taxon>Solanum</taxon>
    </lineage>
</organism>
<dbReference type="AlphaFoldDB" id="A0A9J5Z0V5"/>
<keyword evidence="2" id="KW-1185">Reference proteome</keyword>
<name>A0A9J5Z0V5_SOLCO</name>
<dbReference type="EMBL" id="JACXVP010000005">
    <property type="protein sequence ID" value="KAG5605004.1"/>
    <property type="molecule type" value="Genomic_DNA"/>
</dbReference>
<protein>
    <submittedName>
        <fullName evidence="1">Uncharacterized protein</fullName>
    </submittedName>
</protein>
<comment type="caution">
    <text evidence="1">The sequence shown here is derived from an EMBL/GenBank/DDBJ whole genome shotgun (WGS) entry which is preliminary data.</text>
</comment>
<evidence type="ECO:0000313" key="1">
    <source>
        <dbReference type="EMBL" id="KAG5605004.1"/>
    </source>
</evidence>
<accession>A0A9J5Z0V5</accession>